<dbReference type="RefSeq" id="WP_316434901.1">
    <property type="nucleotide sequence ID" value="NZ_CP053586.1"/>
</dbReference>
<evidence type="ECO:0000256" key="1">
    <source>
        <dbReference type="ARBA" id="ARBA00004196"/>
    </source>
</evidence>
<feature type="compositionally biased region" description="Low complexity" evidence="6">
    <location>
        <begin position="144"/>
        <end position="153"/>
    </location>
</feature>
<evidence type="ECO:0000256" key="4">
    <source>
        <dbReference type="ARBA" id="ARBA00022729"/>
    </source>
</evidence>
<evidence type="ECO:0000313" key="7">
    <source>
        <dbReference type="EMBL" id="WNZ23288.1"/>
    </source>
</evidence>
<dbReference type="InterPro" id="IPR006128">
    <property type="entry name" value="Lipoprotein_PsaA-like"/>
</dbReference>
<comment type="subcellular location">
    <subcellularLocation>
        <location evidence="1">Cell envelope</location>
    </subcellularLocation>
</comment>
<keyword evidence="4" id="KW-0732">Signal</keyword>
<dbReference type="GO" id="GO:0030313">
    <property type="term" value="C:cell envelope"/>
    <property type="evidence" value="ECO:0007669"/>
    <property type="project" value="UniProtKB-SubCell"/>
</dbReference>
<dbReference type="EMBL" id="CP053586">
    <property type="protein sequence ID" value="WNZ23288.1"/>
    <property type="molecule type" value="Genomic_DNA"/>
</dbReference>
<name>A0AA96WDJ4_9CYAN</name>
<keyword evidence="3" id="KW-0479">Metal-binding</keyword>
<dbReference type="GO" id="GO:0007155">
    <property type="term" value="P:cell adhesion"/>
    <property type="evidence" value="ECO:0007669"/>
    <property type="project" value="InterPro"/>
</dbReference>
<feature type="region of interest" description="Disordered" evidence="6">
    <location>
        <begin position="135"/>
        <end position="181"/>
    </location>
</feature>
<dbReference type="Gene3D" id="3.40.50.1980">
    <property type="entry name" value="Nitrogenase molybdenum iron protein domain"/>
    <property type="match status" value="2"/>
</dbReference>
<feature type="compositionally biased region" description="Basic and acidic residues" evidence="6">
    <location>
        <begin position="156"/>
        <end position="180"/>
    </location>
</feature>
<evidence type="ECO:0000256" key="6">
    <source>
        <dbReference type="SAM" id="MobiDB-lite"/>
    </source>
</evidence>
<dbReference type="PROSITE" id="PS51257">
    <property type="entry name" value="PROKAR_LIPOPROTEIN"/>
    <property type="match status" value="1"/>
</dbReference>
<organism evidence="7">
    <name type="scientific">Leptolyngbya sp. NK1-12</name>
    <dbReference type="NCBI Taxonomy" id="2547451"/>
    <lineage>
        <taxon>Bacteria</taxon>
        <taxon>Bacillati</taxon>
        <taxon>Cyanobacteriota</taxon>
        <taxon>Cyanophyceae</taxon>
        <taxon>Leptolyngbyales</taxon>
        <taxon>Leptolyngbyaceae</taxon>
        <taxon>Leptolyngbya group</taxon>
        <taxon>Leptolyngbya</taxon>
    </lineage>
</organism>
<dbReference type="SUPFAM" id="SSF53807">
    <property type="entry name" value="Helical backbone' metal receptor"/>
    <property type="match status" value="1"/>
</dbReference>
<accession>A0AA96WDJ4</accession>
<dbReference type="Pfam" id="PF01297">
    <property type="entry name" value="ZnuA"/>
    <property type="match status" value="1"/>
</dbReference>
<dbReference type="GO" id="GO:0030001">
    <property type="term" value="P:metal ion transport"/>
    <property type="evidence" value="ECO:0007669"/>
    <property type="project" value="InterPro"/>
</dbReference>
<dbReference type="InterPro" id="IPR050492">
    <property type="entry name" value="Bact_metal-bind_prot9"/>
</dbReference>
<evidence type="ECO:0000256" key="2">
    <source>
        <dbReference type="ARBA" id="ARBA00022448"/>
    </source>
</evidence>
<proteinExistence type="inferred from homology"/>
<dbReference type="GO" id="GO:0046872">
    <property type="term" value="F:metal ion binding"/>
    <property type="evidence" value="ECO:0007669"/>
    <property type="project" value="UniProtKB-KW"/>
</dbReference>
<comment type="similarity">
    <text evidence="5">Belongs to the bacterial solute-binding protein 9 family.</text>
</comment>
<dbReference type="InterPro" id="IPR006127">
    <property type="entry name" value="ZnuA-like"/>
</dbReference>
<dbReference type="AlphaFoldDB" id="A0AA96WDJ4"/>
<dbReference type="InterPro" id="IPR006129">
    <property type="entry name" value="AdhesinB"/>
</dbReference>
<gene>
    <name evidence="7" type="ORF">HJG54_10785</name>
</gene>
<evidence type="ECO:0000256" key="5">
    <source>
        <dbReference type="RuleBase" id="RU003512"/>
    </source>
</evidence>
<dbReference type="PRINTS" id="PR00691">
    <property type="entry name" value="ADHESINB"/>
</dbReference>
<dbReference type="PANTHER" id="PTHR42953">
    <property type="entry name" value="HIGH-AFFINITY ZINC UPTAKE SYSTEM PROTEIN ZNUA-RELATED"/>
    <property type="match status" value="1"/>
</dbReference>
<dbReference type="PRINTS" id="PR00690">
    <property type="entry name" value="ADHESNFAMILY"/>
</dbReference>
<evidence type="ECO:0000256" key="3">
    <source>
        <dbReference type="ARBA" id="ARBA00022723"/>
    </source>
</evidence>
<keyword evidence="2 5" id="KW-0813">Transport</keyword>
<protein>
    <submittedName>
        <fullName evidence="7">Zinc ABC transporter solute-binding protein</fullName>
    </submittedName>
</protein>
<dbReference type="PANTHER" id="PTHR42953:SF1">
    <property type="entry name" value="METAL-BINDING PROTEIN HI_0362-RELATED"/>
    <property type="match status" value="1"/>
</dbReference>
<sequence>MIFSQRVSCYGAALAISLGIVGCTQTATQQSEGTNEAVPTADLPQVVATSTVLCDLTKQIAQETANVTCLMSPNQDPHVYTPTPSDRKAIEDADLVLYGGYDYEPTLIRIIKATTTNAPKVAVYEVAVPKPLMGEHHHHEEGTAEATEATGEVAAEEDHDHDHGEEAAAGHDHDHSKEASAELAPDPHVWHNAQNGVQIVETVQENLAKLVPEQAELYQQNATTISQQLSEIDSWIKAQVTTIPETNRKLVTTHEALGYYADAYGFELEGAIEGFSTEEKPSAARITSLVEQLKAAEVPAIFVETTTNPKQLETVAKEANITVADKPLYVEGPGGEGTEAPTYQAMLVENTCTIVDGLGGQCDRASAPVNNS</sequence>
<reference evidence="7" key="1">
    <citation type="submission" date="2020-05" db="EMBL/GenBank/DDBJ databases">
        <authorList>
            <person name="Zhu T."/>
            <person name="Keshari N."/>
            <person name="Lu X."/>
        </authorList>
    </citation>
    <scope>NUCLEOTIDE SEQUENCE</scope>
    <source>
        <strain evidence="7">NK1-12</strain>
    </source>
</reference>